<keyword evidence="4" id="KW-0254">Endocytosis</keyword>
<dbReference type="Pfam" id="PF12763">
    <property type="entry name" value="EH"/>
    <property type="match status" value="3"/>
</dbReference>
<feature type="domain" description="EH" evidence="14">
    <location>
        <begin position="116"/>
        <end position="204"/>
    </location>
</feature>
<keyword evidence="6" id="KW-0677">Repeat</keyword>
<dbReference type="PROSITE" id="PS00018">
    <property type="entry name" value="EF_HAND_1"/>
    <property type="match status" value="1"/>
</dbReference>
<evidence type="ECO:0000313" key="17">
    <source>
        <dbReference type="Proteomes" id="UP000472265"/>
    </source>
</evidence>
<dbReference type="SUPFAM" id="SSF47473">
    <property type="entry name" value="EF-hand"/>
    <property type="match status" value="3"/>
</dbReference>
<dbReference type="GO" id="GO:0006897">
    <property type="term" value="P:endocytosis"/>
    <property type="evidence" value="ECO:0007669"/>
    <property type="project" value="UniProtKB-KW"/>
</dbReference>
<dbReference type="PROSITE" id="PS50222">
    <property type="entry name" value="EF_HAND_2"/>
    <property type="match status" value="2"/>
</dbReference>
<evidence type="ECO:0000256" key="10">
    <source>
        <dbReference type="ARBA" id="ARBA00023176"/>
    </source>
</evidence>
<dbReference type="InterPro" id="IPR018247">
    <property type="entry name" value="EF_Hand_1_Ca_BS"/>
</dbReference>
<keyword evidence="12" id="KW-0175">Coiled coil</keyword>
<evidence type="ECO:0000256" key="2">
    <source>
        <dbReference type="ARBA" id="ARBA00022475"/>
    </source>
</evidence>
<evidence type="ECO:0000313" key="16">
    <source>
        <dbReference type="Ensembl" id="ENSSAUP00010057334.1"/>
    </source>
</evidence>
<dbReference type="SMART" id="SM00054">
    <property type="entry name" value="EFh"/>
    <property type="match status" value="4"/>
</dbReference>
<evidence type="ECO:0000256" key="6">
    <source>
        <dbReference type="ARBA" id="ARBA00022737"/>
    </source>
</evidence>
<dbReference type="PANTHER" id="PTHR11216:SF69">
    <property type="entry name" value="EPIDERMAL GROWTH FACTOR RECEPTOR SUBSTRATE 15-LIKE 1"/>
    <property type="match status" value="1"/>
</dbReference>
<keyword evidence="17" id="KW-1185">Reference proteome</keyword>
<feature type="domain" description="EH" evidence="14">
    <location>
        <begin position="13"/>
        <end position="102"/>
    </location>
</feature>
<reference evidence="16" key="2">
    <citation type="submission" date="2025-08" db="UniProtKB">
        <authorList>
            <consortium name="Ensembl"/>
        </authorList>
    </citation>
    <scope>IDENTIFICATION</scope>
</reference>
<dbReference type="GO" id="GO:0005509">
    <property type="term" value="F:calcium ion binding"/>
    <property type="evidence" value="ECO:0007669"/>
    <property type="project" value="InterPro"/>
</dbReference>
<evidence type="ECO:0000256" key="13">
    <source>
        <dbReference type="SAM" id="MobiDB-lite"/>
    </source>
</evidence>
<feature type="compositionally biased region" description="Low complexity" evidence="13">
    <location>
        <begin position="811"/>
        <end position="832"/>
    </location>
</feature>
<evidence type="ECO:0000256" key="5">
    <source>
        <dbReference type="ARBA" id="ARBA00022723"/>
    </source>
</evidence>
<dbReference type="PROSITE" id="PS50330">
    <property type="entry name" value="UIM"/>
    <property type="match status" value="1"/>
</dbReference>
<feature type="compositionally biased region" description="Low complexity" evidence="13">
    <location>
        <begin position="359"/>
        <end position="370"/>
    </location>
</feature>
<dbReference type="PANTHER" id="PTHR11216">
    <property type="entry name" value="EH DOMAIN"/>
    <property type="match status" value="1"/>
</dbReference>
<proteinExistence type="predicted"/>
<dbReference type="SMART" id="SM00027">
    <property type="entry name" value="EH"/>
    <property type="match status" value="3"/>
</dbReference>
<feature type="compositionally biased region" description="Polar residues" evidence="13">
    <location>
        <begin position="229"/>
        <end position="252"/>
    </location>
</feature>
<keyword evidence="10" id="KW-0168">Coated pit</keyword>
<dbReference type="GeneTree" id="ENSGT00940000155438"/>
<evidence type="ECO:0000259" key="14">
    <source>
        <dbReference type="PROSITE" id="PS50031"/>
    </source>
</evidence>
<dbReference type="CDD" id="cd00052">
    <property type="entry name" value="EH"/>
    <property type="match status" value="3"/>
</dbReference>
<dbReference type="InterPro" id="IPR003903">
    <property type="entry name" value="UIM_dom"/>
</dbReference>
<dbReference type="FunFam" id="1.10.238.10:FF:000026">
    <property type="entry name" value="Epidermal growth factor receptor pathway substrate 15-like 1"/>
    <property type="match status" value="1"/>
</dbReference>
<evidence type="ECO:0000256" key="3">
    <source>
        <dbReference type="ARBA" id="ARBA00022553"/>
    </source>
</evidence>
<feature type="coiled-coil region" evidence="12">
    <location>
        <begin position="378"/>
        <end position="545"/>
    </location>
</feature>
<dbReference type="Proteomes" id="UP000472265">
    <property type="component" value="Chromosome 11"/>
</dbReference>
<evidence type="ECO:0000256" key="7">
    <source>
        <dbReference type="ARBA" id="ARBA00022837"/>
    </source>
</evidence>
<comment type="subcellular location">
    <subcellularLocation>
        <location evidence="1">Cell membrane</location>
        <topology evidence="1">Peripheral membrane protein</topology>
    </subcellularLocation>
    <subcellularLocation>
        <location evidence="11">Membrane</location>
        <location evidence="11">Coated pit</location>
    </subcellularLocation>
</comment>
<evidence type="ECO:0000256" key="1">
    <source>
        <dbReference type="ARBA" id="ARBA00004202"/>
    </source>
</evidence>
<reference evidence="16" key="3">
    <citation type="submission" date="2025-09" db="UniProtKB">
        <authorList>
            <consortium name="Ensembl"/>
        </authorList>
    </citation>
    <scope>IDENTIFICATION</scope>
</reference>
<name>A0A671Y1E7_SPAAU</name>
<dbReference type="InterPro" id="IPR011992">
    <property type="entry name" value="EF-hand-dom_pair"/>
</dbReference>
<keyword evidence="5" id="KW-0479">Metal-binding</keyword>
<dbReference type="GO" id="GO:0045296">
    <property type="term" value="F:cadherin binding"/>
    <property type="evidence" value="ECO:0007669"/>
    <property type="project" value="TreeGrafter"/>
</dbReference>
<keyword evidence="7" id="KW-0106">Calcium</keyword>
<keyword evidence="2" id="KW-1003">Cell membrane</keyword>
<feature type="compositionally biased region" description="Low complexity" evidence="13">
    <location>
        <begin position="709"/>
        <end position="723"/>
    </location>
</feature>
<sequence>MAALTSLTQLSSGNPVYENLYRQVDPGNTGRVGPTEAALFLKKSGLPDITLGKIWDLADPDGKGYLDKQGFYVALRLVACAQSGQEVSLSSLNLTVPPPKFVSMTSSLNPHVHPEEKSKFDGIFESLAPVNGLLSGEKVKPVLINSKLPLDVLGKVWDLSDIDKDGHLDKDEFAVAMHLVYRALEKEPVPALLPSALIPPSKRKKSLGSVSGSVPGLPASPPPPKDSLRSTPSHGSMNSLNSTGSLSPKHTLKSGQHSLTWVVPVSDRGRYDDIFLKTDADLDGFVSGHEVKDIFMQSGLTQNLLAHIWALADTRQIGKLTREQFALAMHLIQQKVSKGIDPPQTLTADMIPPSERGTPVPDSSSSVGSGEFTGIKELDDISQEIAQLQREKYTLEQDIRDTEEAIRHKSAEVQEMQNDLDRETASLQELEAQKQDAQERLDEMDQQKHKLEDMLNEVRMKCQEESQMISTLQSQIHSQESDLQSQEEELSQAKADLGRLQQEENQLEQSLAAGKIQLETIIKSLKATQDEINQARSKLSQIQDSQQEVSKSIEQYNSTLNGTHGGSMTNLADMSEGFSDRENGGFPAMEDPFKVKPSVFNSQPQELPPDPFHSEDPFKTDPFKGYHPRHDPFGGDPFKETDPFKASSEDFFKKTTKIDPFSTPDPFSKSATLPSKTISRAVSTIMNIVNMIVFSDLFGTLDPFGSSSFSSSSNSSAGFADFSHMSKPRDPFEGRSVFMDDPFSRKNDTPALPPKKSVPPRPKPPSGKSTPVSMSGAADPSKPCDPFQPFGGDTIDPFQSKKGPGDPFSGKDPFAPPSASSKSSKDSTSCFADFSSFGNEAQQLEWAKRESERAERERLKRLRQQEQEDLELAIALSKAEMSNA</sequence>
<dbReference type="GO" id="GO:0030132">
    <property type="term" value="C:clathrin coat of coated pit"/>
    <property type="evidence" value="ECO:0007669"/>
    <property type="project" value="TreeGrafter"/>
</dbReference>
<dbReference type="InterPro" id="IPR000261">
    <property type="entry name" value="EH_dom"/>
</dbReference>
<protein>
    <submittedName>
        <fullName evidence="16">Epidermal growth factor receptor pathway substrate 15 like 1</fullName>
    </submittedName>
</protein>
<dbReference type="SUPFAM" id="SSF57997">
    <property type="entry name" value="Tropomyosin"/>
    <property type="match status" value="1"/>
</dbReference>
<dbReference type="GO" id="GO:0016197">
    <property type="term" value="P:endosomal transport"/>
    <property type="evidence" value="ECO:0007669"/>
    <property type="project" value="TreeGrafter"/>
</dbReference>
<organism evidence="16 17">
    <name type="scientific">Sparus aurata</name>
    <name type="common">Gilthead sea bream</name>
    <dbReference type="NCBI Taxonomy" id="8175"/>
    <lineage>
        <taxon>Eukaryota</taxon>
        <taxon>Metazoa</taxon>
        <taxon>Chordata</taxon>
        <taxon>Craniata</taxon>
        <taxon>Vertebrata</taxon>
        <taxon>Euteleostomi</taxon>
        <taxon>Actinopterygii</taxon>
        <taxon>Neopterygii</taxon>
        <taxon>Teleostei</taxon>
        <taxon>Neoteleostei</taxon>
        <taxon>Acanthomorphata</taxon>
        <taxon>Eupercaria</taxon>
        <taxon>Spariformes</taxon>
        <taxon>Sparidae</taxon>
        <taxon>Sparus</taxon>
    </lineage>
</organism>
<evidence type="ECO:0000256" key="12">
    <source>
        <dbReference type="SAM" id="Coils"/>
    </source>
</evidence>
<dbReference type="FunFam" id="1.10.238.10:FF:000074">
    <property type="entry name" value="epidermal growth factor receptor substrate 15 isoform X1"/>
    <property type="match status" value="1"/>
</dbReference>
<evidence type="ECO:0000259" key="15">
    <source>
        <dbReference type="PROSITE" id="PS50222"/>
    </source>
</evidence>
<dbReference type="Ensembl" id="ENSSAUT00010060201.1">
    <property type="protein sequence ID" value="ENSSAUP00010057334.1"/>
    <property type="gene ID" value="ENSSAUG00010023444.1"/>
</dbReference>
<feature type="region of interest" description="Disordered" evidence="13">
    <location>
        <begin position="350"/>
        <end position="372"/>
    </location>
</feature>
<accession>A0A671Y1E7</accession>
<dbReference type="Gene3D" id="1.20.5.170">
    <property type="match status" value="1"/>
</dbReference>
<dbReference type="AlphaFoldDB" id="A0A671Y1E7"/>
<keyword evidence="3" id="KW-0597">Phosphoprotein</keyword>
<feature type="compositionally biased region" description="Low complexity" evidence="13">
    <location>
        <begin position="207"/>
        <end position="217"/>
    </location>
</feature>
<dbReference type="SMART" id="SM00726">
    <property type="entry name" value="UIM"/>
    <property type="match status" value="2"/>
</dbReference>
<keyword evidence="8" id="KW-0007">Acetylation</keyword>
<dbReference type="Gene3D" id="1.10.238.10">
    <property type="entry name" value="EF-hand"/>
    <property type="match status" value="3"/>
</dbReference>
<feature type="domain" description="EF-hand" evidence="15">
    <location>
        <begin position="148"/>
        <end position="183"/>
    </location>
</feature>
<reference evidence="16" key="1">
    <citation type="submission" date="2021-04" db="EMBL/GenBank/DDBJ databases">
        <authorList>
            <consortium name="Wellcome Sanger Institute Data Sharing"/>
        </authorList>
    </citation>
    <scope>NUCLEOTIDE SEQUENCE [LARGE SCALE GENOMIC DNA]</scope>
</reference>
<feature type="region of interest" description="Disordered" evidence="13">
    <location>
        <begin position="709"/>
        <end position="833"/>
    </location>
</feature>
<keyword evidence="9" id="KW-0472">Membrane</keyword>
<feature type="coiled-coil region" evidence="12">
    <location>
        <begin position="849"/>
        <end position="876"/>
    </location>
</feature>
<evidence type="ECO:0000256" key="11">
    <source>
        <dbReference type="ARBA" id="ARBA00037878"/>
    </source>
</evidence>
<evidence type="ECO:0000256" key="9">
    <source>
        <dbReference type="ARBA" id="ARBA00023136"/>
    </source>
</evidence>
<feature type="compositionally biased region" description="Pro residues" evidence="13">
    <location>
        <begin position="751"/>
        <end position="765"/>
    </location>
</feature>
<gene>
    <name evidence="16" type="primary">EPS15L1</name>
    <name evidence="16" type="synonym">LOC115590854</name>
</gene>
<dbReference type="InterPro" id="IPR002048">
    <property type="entry name" value="EF_hand_dom"/>
</dbReference>
<dbReference type="PROSITE" id="PS50031">
    <property type="entry name" value="EH"/>
    <property type="match status" value="3"/>
</dbReference>
<feature type="domain" description="EF-hand" evidence="15">
    <location>
        <begin position="266"/>
        <end position="301"/>
    </location>
</feature>
<evidence type="ECO:0000256" key="4">
    <source>
        <dbReference type="ARBA" id="ARBA00022583"/>
    </source>
</evidence>
<feature type="domain" description="EH" evidence="14">
    <location>
        <begin position="267"/>
        <end position="357"/>
    </location>
</feature>
<evidence type="ECO:0000256" key="8">
    <source>
        <dbReference type="ARBA" id="ARBA00022990"/>
    </source>
</evidence>
<feature type="region of interest" description="Disordered" evidence="13">
    <location>
        <begin position="195"/>
        <end position="252"/>
    </location>
</feature>